<evidence type="ECO:0000313" key="3">
    <source>
        <dbReference type="RefSeq" id="XP_030981858.1"/>
    </source>
</evidence>
<keyword evidence="2" id="KW-1185">Reference proteome</keyword>
<protein>
    <submittedName>
        <fullName evidence="3">Uncharacterized protein</fullName>
    </submittedName>
</protein>
<feature type="transmembrane region" description="Helical" evidence="1">
    <location>
        <begin position="77"/>
        <end position="94"/>
    </location>
</feature>
<dbReference type="AlphaFoldDB" id="A0A6P8B3W5"/>
<accession>A0A6P8B3W5</accession>
<gene>
    <name evidence="3" type="ORF">PgNI_05677</name>
</gene>
<evidence type="ECO:0000313" key="2">
    <source>
        <dbReference type="Proteomes" id="UP000515153"/>
    </source>
</evidence>
<name>A0A6P8B3W5_PYRGI</name>
<proteinExistence type="predicted"/>
<organism evidence="2 3">
    <name type="scientific">Pyricularia grisea</name>
    <name type="common">Crabgrass-specific blast fungus</name>
    <name type="synonym">Magnaporthe grisea</name>
    <dbReference type="NCBI Taxonomy" id="148305"/>
    <lineage>
        <taxon>Eukaryota</taxon>
        <taxon>Fungi</taxon>
        <taxon>Dikarya</taxon>
        <taxon>Ascomycota</taxon>
        <taxon>Pezizomycotina</taxon>
        <taxon>Sordariomycetes</taxon>
        <taxon>Sordariomycetidae</taxon>
        <taxon>Magnaporthales</taxon>
        <taxon>Pyriculariaceae</taxon>
        <taxon>Pyricularia</taxon>
    </lineage>
</organism>
<sequence>MRIYVPIVDWNYLRYATPRFSFLKQHVQSIRSNYICCLFFFSMVDLHRMDWAYVIFLETKIHASTTCVWYDVRRPCMTLFCFCLFYFFSFFVFLEC</sequence>
<feature type="non-terminal residue" evidence="3">
    <location>
        <position position="96"/>
    </location>
</feature>
<reference evidence="3" key="3">
    <citation type="submission" date="2025-08" db="UniProtKB">
        <authorList>
            <consortium name="RefSeq"/>
        </authorList>
    </citation>
    <scope>IDENTIFICATION</scope>
    <source>
        <strain evidence="3">NI907</strain>
    </source>
</reference>
<dbReference type="GeneID" id="41960617"/>
<dbReference type="RefSeq" id="XP_030981858.1">
    <property type="nucleotide sequence ID" value="XM_031125708.1"/>
</dbReference>
<keyword evidence="1" id="KW-0812">Transmembrane</keyword>
<reference evidence="3" key="2">
    <citation type="submission" date="2019-10" db="EMBL/GenBank/DDBJ databases">
        <authorList>
            <consortium name="NCBI Genome Project"/>
        </authorList>
    </citation>
    <scope>NUCLEOTIDE SEQUENCE</scope>
    <source>
        <strain evidence="3">NI907</strain>
    </source>
</reference>
<keyword evidence="1" id="KW-1133">Transmembrane helix</keyword>
<dbReference type="KEGG" id="pgri:PgNI_05677"/>
<keyword evidence="1" id="KW-0472">Membrane</keyword>
<dbReference type="Proteomes" id="UP000515153">
    <property type="component" value="Chromosome I"/>
</dbReference>
<reference evidence="2 3" key="1">
    <citation type="journal article" date="2019" name="Mol. Biol. Evol.">
        <title>Blast fungal genomes show frequent chromosomal changes, gene gains and losses, and effector gene turnover.</title>
        <authorList>
            <person name="Gomez Luciano L.B."/>
            <person name="Jason Tsai I."/>
            <person name="Chuma I."/>
            <person name="Tosa Y."/>
            <person name="Chen Y.H."/>
            <person name="Li J.Y."/>
            <person name="Li M.Y."/>
            <person name="Jade Lu M.Y."/>
            <person name="Nakayashiki H."/>
            <person name="Li W.H."/>
        </authorList>
    </citation>
    <scope>NUCLEOTIDE SEQUENCE [LARGE SCALE GENOMIC DNA]</scope>
    <source>
        <strain evidence="2 3">NI907</strain>
    </source>
</reference>
<evidence type="ECO:0000256" key="1">
    <source>
        <dbReference type="SAM" id="Phobius"/>
    </source>
</evidence>